<dbReference type="EMBL" id="OU892280">
    <property type="protein sequence ID" value="CAG9768426.1"/>
    <property type="molecule type" value="Genomic_DNA"/>
</dbReference>
<proteinExistence type="predicted"/>
<feature type="domain" description="DUF4746" evidence="2">
    <location>
        <begin position="71"/>
        <end position="229"/>
    </location>
</feature>
<dbReference type="Proteomes" id="UP001152799">
    <property type="component" value="Chromosome 4"/>
</dbReference>
<evidence type="ECO:0000313" key="4">
    <source>
        <dbReference type="Proteomes" id="UP001152799"/>
    </source>
</evidence>
<reference evidence="3" key="1">
    <citation type="submission" date="2022-01" db="EMBL/GenBank/DDBJ databases">
        <authorList>
            <person name="King R."/>
        </authorList>
    </citation>
    <scope>NUCLEOTIDE SEQUENCE</scope>
</reference>
<gene>
    <name evidence="3" type="ORF">CEUTPL_LOCUS8964</name>
</gene>
<name>A0A9N9MRQ5_9CUCU</name>
<evidence type="ECO:0000313" key="3">
    <source>
        <dbReference type="EMBL" id="CAG9768426.1"/>
    </source>
</evidence>
<feature type="compositionally biased region" description="Acidic residues" evidence="1">
    <location>
        <begin position="275"/>
        <end position="308"/>
    </location>
</feature>
<evidence type="ECO:0000256" key="1">
    <source>
        <dbReference type="SAM" id="MobiDB-lite"/>
    </source>
</evidence>
<dbReference type="Pfam" id="PF15928">
    <property type="entry name" value="DUF4746"/>
    <property type="match status" value="1"/>
</dbReference>
<accession>A0A9N9MRQ5</accession>
<evidence type="ECO:0000259" key="2">
    <source>
        <dbReference type="Pfam" id="PF15928"/>
    </source>
</evidence>
<organism evidence="3 4">
    <name type="scientific">Ceutorhynchus assimilis</name>
    <name type="common">cabbage seed weevil</name>
    <dbReference type="NCBI Taxonomy" id="467358"/>
    <lineage>
        <taxon>Eukaryota</taxon>
        <taxon>Metazoa</taxon>
        <taxon>Ecdysozoa</taxon>
        <taxon>Arthropoda</taxon>
        <taxon>Hexapoda</taxon>
        <taxon>Insecta</taxon>
        <taxon>Pterygota</taxon>
        <taxon>Neoptera</taxon>
        <taxon>Endopterygota</taxon>
        <taxon>Coleoptera</taxon>
        <taxon>Polyphaga</taxon>
        <taxon>Cucujiformia</taxon>
        <taxon>Curculionidae</taxon>
        <taxon>Ceutorhynchinae</taxon>
        <taxon>Ceutorhynchus</taxon>
    </lineage>
</organism>
<dbReference type="InterPro" id="IPR031827">
    <property type="entry name" value="DUF4746"/>
</dbReference>
<protein>
    <recommendedName>
        <fullName evidence="2">DUF4746 domain-containing protein</fullName>
    </recommendedName>
</protein>
<dbReference type="AlphaFoldDB" id="A0A9N9MRQ5"/>
<keyword evidence="4" id="KW-1185">Reference proteome</keyword>
<feature type="region of interest" description="Disordered" evidence="1">
    <location>
        <begin position="272"/>
        <end position="325"/>
    </location>
</feature>
<dbReference type="OrthoDB" id="10263751at2759"/>
<sequence length="325" mass="36231">MGNNRLTFALVFKRSNENLTGNIDDVVLQLVYGNSRKPPGDDRSPARKLLKVWNRSGRHKDWVDVVGNLSEEELKEAKKDLMFGIWAPPNSLSKAMVLKLLFPNLSNPFKIPDLKEIPLHVAVAYDAFKAKDIFELGEKYPGKIMSYGYFSSDLPGEAKLLGKTTEKFETRNATVTYEEKLVIQLAKEDRQCFMDFIDLGPSYMSTDVEVGVLDCQYFFPPGYNTPESEIITYLKKKTKRKGKIGKFRAGTDQLQDGDSQSVITGTEVDSSVADLGEDTVIGDDANNEEAESDEEEADDVDKGEEETQISDVLESADKATSPVAE</sequence>